<evidence type="ECO:0000256" key="1">
    <source>
        <dbReference type="SAM" id="MobiDB-lite"/>
    </source>
</evidence>
<feature type="region of interest" description="Disordered" evidence="1">
    <location>
        <begin position="168"/>
        <end position="197"/>
    </location>
</feature>
<gene>
    <name evidence="2" type="ORF">PAC_03991</name>
</gene>
<evidence type="ECO:0000313" key="2">
    <source>
        <dbReference type="EMBL" id="CZR54108.1"/>
    </source>
</evidence>
<name>A0A1L7WMY6_9HELO</name>
<organism evidence="2 3">
    <name type="scientific">Phialocephala subalpina</name>
    <dbReference type="NCBI Taxonomy" id="576137"/>
    <lineage>
        <taxon>Eukaryota</taxon>
        <taxon>Fungi</taxon>
        <taxon>Dikarya</taxon>
        <taxon>Ascomycota</taxon>
        <taxon>Pezizomycotina</taxon>
        <taxon>Leotiomycetes</taxon>
        <taxon>Helotiales</taxon>
        <taxon>Mollisiaceae</taxon>
        <taxon>Phialocephala</taxon>
        <taxon>Phialocephala fortinii species complex</taxon>
    </lineage>
</organism>
<proteinExistence type="predicted"/>
<evidence type="ECO:0000313" key="3">
    <source>
        <dbReference type="Proteomes" id="UP000184330"/>
    </source>
</evidence>
<sequence length="209" mass="23820">MSKLFIGWWYRKPGKMVRSKENLESRKETLEQLKNPGKAGIFKMLSSPRTEIPVAAVASDSFDSPASKIPRLLSTSRKSYNYKAQKKPVSVFIITTPLRARARSAAMLLLKSIRRHHDQSKMHPKGLLPPSTFITRLGLTPKHRRDFQDLFLAMEELKTKARKSEAALAEAKSQISQDTGKLNPKLKHQDEQLKGEREEEGVRAMVWIL</sequence>
<dbReference type="EMBL" id="FJOG01000004">
    <property type="protein sequence ID" value="CZR54108.1"/>
    <property type="molecule type" value="Genomic_DNA"/>
</dbReference>
<reference evidence="2 3" key="1">
    <citation type="submission" date="2016-03" db="EMBL/GenBank/DDBJ databases">
        <authorList>
            <person name="Ploux O."/>
        </authorList>
    </citation>
    <scope>NUCLEOTIDE SEQUENCE [LARGE SCALE GENOMIC DNA]</scope>
    <source>
        <strain evidence="2 3">UAMH 11012</strain>
    </source>
</reference>
<dbReference type="AlphaFoldDB" id="A0A1L7WMY6"/>
<protein>
    <submittedName>
        <fullName evidence="2">Uncharacterized protein</fullName>
    </submittedName>
</protein>
<feature type="compositionally biased region" description="Basic and acidic residues" evidence="1">
    <location>
        <begin position="187"/>
        <end position="197"/>
    </location>
</feature>
<keyword evidence="3" id="KW-1185">Reference proteome</keyword>
<accession>A0A1L7WMY6</accession>
<dbReference type="Proteomes" id="UP000184330">
    <property type="component" value="Unassembled WGS sequence"/>
</dbReference>